<feature type="transmembrane region" description="Helical" evidence="4">
    <location>
        <begin position="73"/>
        <end position="90"/>
    </location>
</feature>
<gene>
    <name evidence="6" type="ORF">METESE_05220</name>
</gene>
<dbReference type="InterPro" id="IPR011701">
    <property type="entry name" value="MFS"/>
</dbReference>
<feature type="transmembrane region" description="Helical" evidence="4">
    <location>
        <begin position="171"/>
        <end position="191"/>
    </location>
</feature>
<dbReference type="PROSITE" id="PS50850">
    <property type="entry name" value="MFS"/>
    <property type="match status" value="1"/>
</dbReference>
<feature type="transmembrane region" description="Helical" evidence="4">
    <location>
        <begin position="96"/>
        <end position="118"/>
    </location>
</feature>
<name>A0AA48GQ79_9BACT</name>
<accession>A0AA48GQ79</accession>
<evidence type="ECO:0000259" key="5">
    <source>
        <dbReference type="PROSITE" id="PS50850"/>
    </source>
</evidence>
<evidence type="ECO:0000256" key="4">
    <source>
        <dbReference type="SAM" id="Phobius"/>
    </source>
</evidence>
<keyword evidence="1 4" id="KW-0812">Transmembrane</keyword>
<feature type="transmembrane region" description="Helical" evidence="4">
    <location>
        <begin position="296"/>
        <end position="320"/>
    </location>
</feature>
<feature type="transmembrane region" description="Helical" evidence="4">
    <location>
        <begin position="224"/>
        <end position="245"/>
    </location>
</feature>
<evidence type="ECO:0000256" key="2">
    <source>
        <dbReference type="ARBA" id="ARBA00022989"/>
    </source>
</evidence>
<dbReference type="Proteomes" id="UP001228113">
    <property type="component" value="Chromosome"/>
</dbReference>
<dbReference type="SUPFAM" id="SSF103473">
    <property type="entry name" value="MFS general substrate transporter"/>
    <property type="match status" value="1"/>
</dbReference>
<keyword evidence="7" id="KW-1185">Reference proteome</keyword>
<feature type="domain" description="Major facilitator superfamily (MFS) profile" evidence="5">
    <location>
        <begin position="1"/>
        <end position="399"/>
    </location>
</feature>
<keyword evidence="3 4" id="KW-0472">Membrane</keyword>
<feature type="transmembrane region" description="Helical" evidence="4">
    <location>
        <begin position="367"/>
        <end position="387"/>
    </location>
</feature>
<sequence length="405" mass="42155">MTDLDRDGRLLFLTRALRMAAYGFLSVVLVLHLAALGFGQGRIGLLLTLTLAGDTLISLLLTTRADRWGRRRTLAGGALLMAGAGAAFALSGDFWVLLAAATLGVLSPSGNEVGPFLAIEQASLAQVLPGQRRTAVFAWYNLAGSFATALGALAGGWTAQFLQAGGMAPVASYRVLILAYGACGLLLAGLFRRVSPAVEAPPAEVPRGGLGLGRSRGTVLRLSALFSLDAFAGGFVIQSLVAWWFHARFGVPPGVLGSIFFGANLLAGISALLAARIADRIGLLNTMVCTHIPSNVLLILVPLMPTLPLAVAVLLLRFSISQMDVPTRQSYTMAVVDPAERSAAAGVTGIARTTGASVAPVLAGQLMASPALGGFAFILSGSLKIVYDLLLWRSFRRSQEGGSGR</sequence>
<feature type="transmembrane region" description="Helical" evidence="4">
    <location>
        <begin position="43"/>
        <end position="61"/>
    </location>
</feature>
<dbReference type="AlphaFoldDB" id="A0AA48GQ79"/>
<evidence type="ECO:0000256" key="3">
    <source>
        <dbReference type="ARBA" id="ARBA00023136"/>
    </source>
</evidence>
<dbReference type="InterPro" id="IPR020846">
    <property type="entry name" value="MFS_dom"/>
</dbReference>
<organism evidence="6 7">
    <name type="scientific">Mesoterricola sediminis</name>
    <dbReference type="NCBI Taxonomy" id="2927980"/>
    <lineage>
        <taxon>Bacteria</taxon>
        <taxon>Pseudomonadati</taxon>
        <taxon>Acidobacteriota</taxon>
        <taxon>Holophagae</taxon>
        <taxon>Holophagales</taxon>
        <taxon>Holophagaceae</taxon>
        <taxon>Mesoterricola</taxon>
    </lineage>
</organism>
<dbReference type="KEGG" id="msea:METESE_05220"/>
<dbReference type="InterPro" id="IPR036259">
    <property type="entry name" value="MFS_trans_sf"/>
</dbReference>
<dbReference type="PANTHER" id="PTHR23520:SF5">
    <property type="entry name" value="TRANSPORTER, PUTATIVE (AFU_ORTHOLOGUE AFUA_3G04000)-RELATED"/>
    <property type="match status" value="1"/>
</dbReference>
<evidence type="ECO:0000256" key="1">
    <source>
        <dbReference type="ARBA" id="ARBA00022692"/>
    </source>
</evidence>
<keyword evidence="2 4" id="KW-1133">Transmembrane helix</keyword>
<reference evidence="6" key="1">
    <citation type="journal article" date="2023" name="Int. J. Syst. Evol. Microbiol.">
        <title>Mesoterricola silvestris gen. nov., sp. nov., Mesoterricola sediminis sp. nov., Geothrix oryzae sp. nov., Geothrix edaphica sp. nov., Geothrix rubra sp. nov., and Geothrix limicola sp. nov., six novel members of Acidobacteriota isolated from soils.</title>
        <authorList>
            <person name="Itoh H."/>
            <person name="Sugisawa Y."/>
            <person name="Mise K."/>
            <person name="Xu Z."/>
            <person name="Kuniyasu M."/>
            <person name="Ushijima N."/>
            <person name="Kawano K."/>
            <person name="Kobayashi E."/>
            <person name="Shiratori Y."/>
            <person name="Masuda Y."/>
            <person name="Senoo K."/>
        </authorList>
    </citation>
    <scope>NUCLEOTIDE SEQUENCE</scope>
    <source>
        <strain evidence="6">W786</strain>
    </source>
</reference>
<proteinExistence type="predicted"/>
<dbReference type="RefSeq" id="WP_243334598.1">
    <property type="nucleotide sequence ID" value="NZ_AP027081.1"/>
</dbReference>
<evidence type="ECO:0000313" key="7">
    <source>
        <dbReference type="Proteomes" id="UP001228113"/>
    </source>
</evidence>
<dbReference type="Gene3D" id="1.20.1250.20">
    <property type="entry name" value="MFS general substrate transporter like domains"/>
    <property type="match status" value="1"/>
</dbReference>
<evidence type="ECO:0000313" key="6">
    <source>
        <dbReference type="EMBL" id="BDU75564.1"/>
    </source>
</evidence>
<protein>
    <submittedName>
        <fullName evidence="6">ABC transporter permease</fullName>
    </submittedName>
</protein>
<dbReference type="Pfam" id="PF07690">
    <property type="entry name" value="MFS_1"/>
    <property type="match status" value="1"/>
</dbReference>
<feature type="transmembrane region" description="Helical" evidence="4">
    <location>
        <begin position="251"/>
        <end position="275"/>
    </location>
</feature>
<dbReference type="EMBL" id="AP027081">
    <property type="protein sequence ID" value="BDU75564.1"/>
    <property type="molecule type" value="Genomic_DNA"/>
</dbReference>
<dbReference type="PANTHER" id="PTHR23520">
    <property type="entry name" value="TRANSPORTER, PUTATIVE (AFU_ORTHOLOGUE AFUA_3G04000)-RELATED"/>
    <property type="match status" value="1"/>
</dbReference>
<dbReference type="GO" id="GO:0022857">
    <property type="term" value="F:transmembrane transporter activity"/>
    <property type="evidence" value="ECO:0007669"/>
    <property type="project" value="InterPro"/>
</dbReference>
<feature type="transmembrane region" description="Helical" evidence="4">
    <location>
        <begin position="20"/>
        <end position="37"/>
    </location>
</feature>
<feature type="transmembrane region" description="Helical" evidence="4">
    <location>
        <begin position="139"/>
        <end position="159"/>
    </location>
</feature>